<organism evidence="2 3">
    <name type="scientific">Tolypothrix tenuis PCC 7101</name>
    <dbReference type="NCBI Taxonomy" id="231146"/>
    <lineage>
        <taxon>Bacteria</taxon>
        <taxon>Bacillati</taxon>
        <taxon>Cyanobacteriota</taxon>
        <taxon>Cyanophyceae</taxon>
        <taxon>Nostocales</taxon>
        <taxon>Tolypothrichaceae</taxon>
        <taxon>Tolypothrix</taxon>
    </lineage>
</organism>
<evidence type="ECO:0000256" key="1">
    <source>
        <dbReference type="SAM" id="MobiDB-lite"/>
    </source>
</evidence>
<geneLocation type="plasmid" evidence="3">
    <name>Plasmid4 dna</name>
</geneLocation>
<dbReference type="EMBL" id="AP018252">
    <property type="protein sequence ID" value="BAZ03313.1"/>
    <property type="molecule type" value="Genomic_DNA"/>
</dbReference>
<feature type="region of interest" description="Disordered" evidence="1">
    <location>
        <begin position="1"/>
        <end position="38"/>
    </location>
</feature>
<dbReference type="RefSeq" id="WP_190445955.1">
    <property type="nucleotide sequence ID" value="NZ_CAWNJS010000005.1"/>
</dbReference>
<gene>
    <name evidence="2" type="ORF">NIES37_73260</name>
</gene>
<keyword evidence="2" id="KW-0614">Plasmid</keyword>
<feature type="compositionally biased region" description="Polar residues" evidence="1">
    <location>
        <begin position="1"/>
        <end position="25"/>
    </location>
</feature>
<name>A0A1Z4NC53_9CYAN</name>
<evidence type="ECO:0000313" key="3">
    <source>
        <dbReference type="Proteomes" id="UP000218785"/>
    </source>
</evidence>
<dbReference type="Proteomes" id="UP000218785">
    <property type="component" value="Plasmid plasmid4"/>
</dbReference>
<reference evidence="2 3" key="1">
    <citation type="submission" date="2017-06" db="EMBL/GenBank/DDBJ databases">
        <title>Genome sequencing of cyanobaciteial culture collection at National Institute for Environmental Studies (NIES).</title>
        <authorList>
            <person name="Hirose Y."/>
            <person name="Shimura Y."/>
            <person name="Fujisawa T."/>
            <person name="Nakamura Y."/>
            <person name="Kawachi M."/>
        </authorList>
    </citation>
    <scope>NUCLEOTIDE SEQUENCE [LARGE SCALE GENOMIC DNA]</scope>
    <source>
        <strain evidence="2 3">NIES-37</strain>
        <plasmid evidence="3">Plasmid4 dna</plasmid>
    </source>
</reference>
<protein>
    <submittedName>
        <fullName evidence="2">Uncharacterized protein</fullName>
    </submittedName>
</protein>
<evidence type="ECO:0000313" key="2">
    <source>
        <dbReference type="EMBL" id="BAZ03313.1"/>
    </source>
</evidence>
<keyword evidence="3" id="KW-1185">Reference proteome</keyword>
<dbReference type="KEGG" id="ttq:NIES37_73260"/>
<sequence length="55" mass="6439">MKTQNSEQPQTQLPKKTDIQPSGYPNIQLPEQPDTHTDSWTFIQPTIHLYENPEF</sequence>
<accession>A0A1Z4NC53</accession>
<proteinExistence type="predicted"/>
<dbReference type="AlphaFoldDB" id="A0A1Z4NC53"/>